<evidence type="ECO:0000313" key="1">
    <source>
        <dbReference type="EMBL" id="KAG0432493.1"/>
    </source>
</evidence>
<name>A0AC60QEQ1_IXOPE</name>
<organism evidence="1 2">
    <name type="scientific">Ixodes persulcatus</name>
    <name type="common">Taiga tick</name>
    <dbReference type="NCBI Taxonomy" id="34615"/>
    <lineage>
        <taxon>Eukaryota</taxon>
        <taxon>Metazoa</taxon>
        <taxon>Ecdysozoa</taxon>
        <taxon>Arthropoda</taxon>
        <taxon>Chelicerata</taxon>
        <taxon>Arachnida</taxon>
        <taxon>Acari</taxon>
        <taxon>Parasitiformes</taxon>
        <taxon>Ixodida</taxon>
        <taxon>Ixodoidea</taxon>
        <taxon>Ixodidae</taxon>
        <taxon>Ixodinae</taxon>
        <taxon>Ixodes</taxon>
    </lineage>
</organism>
<accession>A0AC60QEQ1</accession>
<dbReference type="Proteomes" id="UP000805193">
    <property type="component" value="Unassembled WGS sequence"/>
</dbReference>
<dbReference type="EMBL" id="JABSTQ010009147">
    <property type="protein sequence ID" value="KAG0432493.1"/>
    <property type="molecule type" value="Genomic_DNA"/>
</dbReference>
<proteinExistence type="predicted"/>
<comment type="caution">
    <text evidence="1">The sequence shown here is derived from an EMBL/GenBank/DDBJ whole genome shotgun (WGS) entry which is preliminary data.</text>
</comment>
<reference evidence="1 2" key="1">
    <citation type="journal article" date="2020" name="Cell">
        <title>Large-Scale Comparative Analyses of Tick Genomes Elucidate Their Genetic Diversity and Vector Capacities.</title>
        <authorList>
            <consortium name="Tick Genome and Microbiome Consortium (TIGMIC)"/>
            <person name="Jia N."/>
            <person name="Wang J."/>
            <person name="Shi W."/>
            <person name="Du L."/>
            <person name="Sun Y."/>
            <person name="Zhan W."/>
            <person name="Jiang J.F."/>
            <person name="Wang Q."/>
            <person name="Zhang B."/>
            <person name="Ji P."/>
            <person name="Bell-Sakyi L."/>
            <person name="Cui X.M."/>
            <person name="Yuan T.T."/>
            <person name="Jiang B.G."/>
            <person name="Yang W.F."/>
            <person name="Lam T.T."/>
            <person name="Chang Q.C."/>
            <person name="Ding S.J."/>
            <person name="Wang X.J."/>
            <person name="Zhu J.G."/>
            <person name="Ruan X.D."/>
            <person name="Zhao L."/>
            <person name="Wei J.T."/>
            <person name="Ye R.Z."/>
            <person name="Que T.C."/>
            <person name="Du C.H."/>
            <person name="Zhou Y.H."/>
            <person name="Cheng J.X."/>
            <person name="Dai P.F."/>
            <person name="Guo W.B."/>
            <person name="Han X.H."/>
            <person name="Huang E.J."/>
            <person name="Li L.F."/>
            <person name="Wei W."/>
            <person name="Gao Y.C."/>
            <person name="Liu J.Z."/>
            <person name="Shao H.Z."/>
            <person name="Wang X."/>
            <person name="Wang C.C."/>
            <person name="Yang T.C."/>
            <person name="Huo Q.B."/>
            <person name="Li W."/>
            <person name="Chen H.Y."/>
            <person name="Chen S.E."/>
            <person name="Zhou L.G."/>
            <person name="Ni X.B."/>
            <person name="Tian J.H."/>
            <person name="Sheng Y."/>
            <person name="Liu T."/>
            <person name="Pan Y.S."/>
            <person name="Xia L.Y."/>
            <person name="Li J."/>
            <person name="Zhao F."/>
            <person name="Cao W.C."/>
        </authorList>
    </citation>
    <scope>NUCLEOTIDE SEQUENCE [LARGE SCALE GENOMIC DNA]</scope>
    <source>
        <strain evidence="1">Iper-2018</strain>
    </source>
</reference>
<evidence type="ECO:0000313" key="2">
    <source>
        <dbReference type="Proteomes" id="UP000805193"/>
    </source>
</evidence>
<protein>
    <submittedName>
        <fullName evidence="1">Uncharacterized protein</fullName>
    </submittedName>
</protein>
<sequence length="75" mass="8335">MDEYCSNQGGGAPAESGSEGKTKQEGKANYSAGERPERARNHHRGRRPVSEEGRRWEAVVLWCASLSDKSARWDT</sequence>
<keyword evidence="2" id="KW-1185">Reference proteome</keyword>
<gene>
    <name evidence="1" type="ORF">HPB47_020801</name>
</gene>